<organism evidence="3">
    <name type="scientific">Caenorhabditis brenneri</name>
    <name type="common">Nematode worm</name>
    <dbReference type="NCBI Taxonomy" id="135651"/>
    <lineage>
        <taxon>Eukaryota</taxon>
        <taxon>Metazoa</taxon>
        <taxon>Ecdysozoa</taxon>
        <taxon>Nematoda</taxon>
        <taxon>Chromadorea</taxon>
        <taxon>Rhabditida</taxon>
        <taxon>Rhabditina</taxon>
        <taxon>Rhabditomorpha</taxon>
        <taxon>Rhabditoidea</taxon>
        <taxon>Rhabditidae</taxon>
        <taxon>Peloderinae</taxon>
        <taxon>Caenorhabditis</taxon>
    </lineage>
</organism>
<dbReference type="Pfam" id="PF10322">
    <property type="entry name" value="7TM_GPCR_Sru"/>
    <property type="match status" value="1"/>
</dbReference>
<feature type="transmembrane region" description="Helical" evidence="1">
    <location>
        <begin position="6"/>
        <end position="27"/>
    </location>
</feature>
<keyword evidence="1" id="KW-0812">Transmembrane</keyword>
<proteinExistence type="predicted"/>
<dbReference type="AlphaFoldDB" id="G0NF08"/>
<keyword evidence="3" id="KW-1185">Reference proteome</keyword>
<dbReference type="Proteomes" id="UP000008068">
    <property type="component" value="Unassembled WGS sequence"/>
</dbReference>
<evidence type="ECO:0000313" key="2">
    <source>
        <dbReference type="EMBL" id="EGT59010.1"/>
    </source>
</evidence>
<gene>
    <name evidence="2" type="ORF">CAEBREN_01718</name>
</gene>
<feature type="transmembrane region" description="Helical" evidence="1">
    <location>
        <begin position="48"/>
        <end position="71"/>
    </location>
</feature>
<sequence length="120" mass="13752">MRPAEMLVVNSIFWLCGCVIANLNLYWKLKRLRRKSRTFKFQKGEQSLLLITCSMLPAYMTNLALVVAFLINPAASAYFLAIRPYGSDCDFVFVPWIFYLTHPLFKAAQVAPRVNSNTII</sequence>
<evidence type="ECO:0000313" key="3">
    <source>
        <dbReference type="Proteomes" id="UP000008068"/>
    </source>
</evidence>
<dbReference type="PANTHER" id="PTHR46045:SF13">
    <property type="entry name" value="SERPENTINE RECEPTOR, CLASS U"/>
    <property type="match status" value="1"/>
</dbReference>
<reference evidence="3" key="1">
    <citation type="submission" date="2011-07" db="EMBL/GenBank/DDBJ databases">
        <authorList>
            <consortium name="Caenorhabditis brenneri Sequencing and Analysis Consortium"/>
            <person name="Wilson R.K."/>
        </authorList>
    </citation>
    <scope>NUCLEOTIDE SEQUENCE [LARGE SCALE GENOMIC DNA]</scope>
    <source>
        <strain evidence="3">PB2801</strain>
    </source>
</reference>
<dbReference type="InParanoid" id="G0NF08"/>
<dbReference type="EMBL" id="GL379874">
    <property type="protein sequence ID" value="EGT59010.1"/>
    <property type="molecule type" value="Genomic_DNA"/>
</dbReference>
<name>G0NF08_CAEBE</name>
<keyword evidence="1" id="KW-0472">Membrane</keyword>
<accession>G0NF08</accession>
<dbReference type="PANTHER" id="PTHR46045">
    <property type="entry name" value="SERPENTINE RECEPTOR, CLASS U-RELATED"/>
    <property type="match status" value="1"/>
</dbReference>
<evidence type="ECO:0000256" key="1">
    <source>
        <dbReference type="SAM" id="Phobius"/>
    </source>
</evidence>
<keyword evidence="1" id="KW-1133">Transmembrane helix</keyword>
<dbReference type="HOGENOM" id="CLU_156071_0_0_1"/>
<dbReference type="STRING" id="135651.G0NF08"/>
<dbReference type="InterPro" id="IPR003839">
    <property type="entry name" value="7TM_GPCR_serpentine_rcpt_Sru"/>
</dbReference>
<dbReference type="PROSITE" id="PS51257">
    <property type="entry name" value="PROKAR_LIPOPROTEIN"/>
    <property type="match status" value="1"/>
</dbReference>
<protein>
    <submittedName>
        <fullName evidence="2">Uncharacterized protein</fullName>
    </submittedName>
</protein>